<dbReference type="SUPFAM" id="SSF52833">
    <property type="entry name" value="Thioredoxin-like"/>
    <property type="match status" value="1"/>
</dbReference>
<name>A0ABS9SKL1_9BACT</name>
<accession>A0ABS9SKL1</accession>
<organism evidence="1 2">
    <name type="scientific">Niabella ginsengisoli</name>
    <dbReference type="NCBI Taxonomy" id="522298"/>
    <lineage>
        <taxon>Bacteria</taxon>
        <taxon>Pseudomonadati</taxon>
        <taxon>Bacteroidota</taxon>
        <taxon>Chitinophagia</taxon>
        <taxon>Chitinophagales</taxon>
        <taxon>Chitinophagaceae</taxon>
        <taxon>Niabella</taxon>
    </lineage>
</organism>
<dbReference type="RefSeq" id="WP_240830584.1">
    <property type="nucleotide sequence ID" value="NZ_JAKWBL010000002.1"/>
</dbReference>
<dbReference type="EMBL" id="JAKWBL010000002">
    <property type="protein sequence ID" value="MCH5598918.1"/>
    <property type="molecule type" value="Genomic_DNA"/>
</dbReference>
<dbReference type="Gene3D" id="3.40.30.10">
    <property type="entry name" value="Glutaredoxin"/>
    <property type="match status" value="1"/>
</dbReference>
<comment type="caution">
    <text evidence="1">The sequence shown here is derived from an EMBL/GenBank/DDBJ whole genome shotgun (WGS) entry which is preliminary data.</text>
</comment>
<protein>
    <submittedName>
        <fullName evidence="1">Thioredoxin family protein</fullName>
    </submittedName>
</protein>
<dbReference type="InterPro" id="IPR036249">
    <property type="entry name" value="Thioredoxin-like_sf"/>
</dbReference>
<evidence type="ECO:0000313" key="2">
    <source>
        <dbReference type="Proteomes" id="UP001202248"/>
    </source>
</evidence>
<sequence>MKTDRNQQPKELGKVSWYRDYDAAIAESSRTNKPVFLLFQEVPGYSNCVNFAHDMLSYPLFVEAIENEFIPLAIYNNVAGEDKKVLEKFNERAWNNPVVRFIDKNGADLVPKLDFSLNPLALYEKMRNAILISSKQVPRYVELLGDELKILHGFSKITYYETPCFWSGETSMIQHPMVLSTEAGWMTGKEVVKVHYDPDKGSLDELNNFAIDQGFYLMKKPDTYKIDVNPQYYLKGSVFRLLPLSFTQRTCLIMLFRIKKMAKEKLI</sequence>
<gene>
    <name evidence="1" type="ORF">MKP09_13875</name>
</gene>
<dbReference type="Proteomes" id="UP001202248">
    <property type="component" value="Unassembled WGS sequence"/>
</dbReference>
<evidence type="ECO:0000313" key="1">
    <source>
        <dbReference type="EMBL" id="MCH5598918.1"/>
    </source>
</evidence>
<dbReference type="Gene3D" id="3.30.1060.10">
    <property type="entry name" value="Peptide methionine sulphoxide reductase MsrA"/>
    <property type="match status" value="1"/>
</dbReference>
<dbReference type="InterPro" id="IPR036509">
    <property type="entry name" value="Met_Sox_Rdtase_MsrA_sf"/>
</dbReference>
<keyword evidence="2" id="KW-1185">Reference proteome</keyword>
<dbReference type="SUPFAM" id="SSF55068">
    <property type="entry name" value="Peptide methionine sulfoxide reductase"/>
    <property type="match status" value="1"/>
</dbReference>
<dbReference type="Pfam" id="PF13899">
    <property type="entry name" value="Thioredoxin_7"/>
    <property type="match status" value="1"/>
</dbReference>
<proteinExistence type="predicted"/>
<reference evidence="1 2" key="1">
    <citation type="submission" date="2022-02" db="EMBL/GenBank/DDBJ databases">
        <authorList>
            <person name="Min J."/>
        </authorList>
    </citation>
    <scope>NUCLEOTIDE SEQUENCE [LARGE SCALE GENOMIC DNA]</scope>
    <source>
        <strain evidence="1 2">GR10-1</strain>
    </source>
</reference>